<name>A0ACD3SRD0_9BURK</name>
<reference evidence="1" key="1">
    <citation type="submission" date="2019-05" db="EMBL/GenBank/DDBJ databases">
        <title>Revised genome assembly of Burkholderiaceae (previously Ralstonia) sp. PBA.</title>
        <authorList>
            <person name="Gan H.M."/>
        </authorList>
    </citation>
    <scope>NUCLEOTIDE SEQUENCE</scope>
    <source>
        <strain evidence="1">PBA</strain>
    </source>
</reference>
<dbReference type="Proteomes" id="UP000004277">
    <property type="component" value="Unassembled WGS sequence"/>
</dbReference>
<sequence length="146" mass="16262">MKQRLNLSQATPELYRAIAALDAAVKHSGIDQQLLHLIKLRASQINGCAFCVNMHVKESLADGMPAQKLHLVSVWRESPLFDARERAVLALTESVTRLSQNDVPDALYEDVRAHFDEVGFSQLIVAIGAINVWNRVAVSTRMVHPH</sequence>
<organism evidence="1 2">
    <name type="scientific">Imbroritus primus</name>
    <dbReference type="NCBI Taxonomy" id="3058603"/>
    <lineage>
        <taxon>Bacteria</taxon>
        <taxon>Pseudomonadati</taxon>
        <taxon>Pseudomonadota</taxon>
        <taxon>Betaproteobacteria</taxon>
        <taxon>Burkholderiales</taxon>
        <taxon>Burkholderiaceae</taxon>
        <taxon>Imbroritus</taxon>
    </lineage>
</organism>
<dbReference type="EMBL" id="AKCV02000015">
    <property type="protein sequence ID" value="TMS58732.1"/>
    <property type="molecule type" value="Genomic_DNA"/>
</dbReference>
<gene>
    <name evidence="1" type="ORF">MW7_008500</name>
</gene>
<evidence type="ECO:0000313" key="2">
    <source>
        <dbReference type="Proteomes" id="UP000004277"/>
    </source>
</evidence>
<comment type="caution">
    <text evidence="1">The sequence shown here is derived from an EMBL/GenBank/DDBJ whole genome shotgun (WGS) entry which is preliminary data.</text>
</comment>
<evidence type="ECO:0000313" key="1">
    <source>
        <dbReference type="EMBL" id="TMS58732.1"/>
    </source>
</evidence>
<proteinExistence type="predicted"/>
<keyword evidence="2" id="KW-1185">Reference proteome</keyword>
<accession>A0ACD3SRD0</accession>
<protein>
    <submittedName>
        <fullName evidence="1">Carboxymuconolactone decarboxylase family protein</fullName>
    </submittedName>
</protein>